<name>A0A9Q1R462_9SOLA</name>
<sequence length="80" mass="9081">MYVSESKCIHELRSSGFHPEYAQVLVIGSDEFLELWNPIFQSNMTWPYSAHADIISSLADSPAKGTIASVSHDLWIKIWQ</sequence>
<dbReference type="PROSITE" id="PS50294">
    <property type="entry name" value="WD_REPEATS_REGION"/>
    <property type="match status" value="1"/>
</dbReference>
<dbReference type="Proteomes" id="UP001152561">
    <property type="component" value="Unassembled WGS sequence"/>
</dbReference>
<accession>A0A9Q1R462</accession>
<proteinExistence type="predicted"/>
<dbReference type="OrthoDB" id="47802at2759"/>
<dbReference type="EMBL" id="JAJAGQ010000016">
    <property type="protein sequence ID" value="KAJ8540052.1"/>
    <property type="molecule type" value="Genomic_DNA"/>
</dbReference>
<dbReference type="GO" id="GO:0003714">
    <property type="term" value="F:transcription corepressor activity"/>
    <property type="evidence" value="ECO:0007669"/>
    <property type="project" value="InterPro"/>
</dbReference>
<feature type="repeat" description="WD" evidence="1">
    <location>
        <begin position="48"/>
        <end position="80"/>
    </location>
</feature>
<dbReference type="InterPro" id="IPR015943">
    <property type="entry name" value="WD40/YVTN_repeat-like_dom_sf"/>
</dbReference>
<dbReference type="InterPro" id="IPR001680">
    <property type="entry name" value="WD40_rpt"/>
</dbReference>
<dbReference type="InterPro" id="IPR036322">
    <property type="entry name" value="WD40_repeat_dom_sf"/>
</dbReference>
<comment type="caution">
    <text evidence="2">The sequence shown here is derived from an EMBL/GenBank/DDBJ whole genome shotgun (WGS) entry which is preliminary data.</text>
</comment>
<protein>
    <submittedName>
        <fullName evidence="2">Uncharacterized protein</fullName>
    </submittedName>
</protein>
<evidence type="ECO:0000313" key="3">
    <source>
        <dbReference type="Proteomes" id="UP001152561"/>
    </source>
</evidence>
<dbReference type="InterPro" id="IPR044716">
    <property type="entry name" value="LEUNIG-like"/>
</dbReference>
<dbReference type="PROSITE" id="PS50082">
    <property type="entry name" value="WD_REPEATS_2"/>
    <property type="match status" value="1"/>
</dbReference>
<dbReference type="SUPFAM" id="SSF50978">
    <property type="entry name" value="WD40 repeat-like"/>
    <property type="match status" value="1"/>
</dbReference>
<keyword evidence="3" id="KW-1185">Reference proteome</keyword>
<organism evidence="2 3">
    <name type="scientific">Anisodus acutangulus</name>
    <dbReference type="NCBI Taxonomy" id="402998"/>
    <lineage>
        <taxon>Eukaryota</taxon>
        <taxon>Viridiplantae</taxon>
        <taxon>Streptophyta</taxon>
        <taxon>Embryophyta</taxon>
        <taxon>Tracheophyta</taxon>
        <taxon>Spermatophyta</taxon>
        <taxon>Magnoliopsida</taxon>
        <taxon>eudicotyledons</taxon>
        <taxon>Gunneridae</taxon>
        <taxon>Pentapetalae</taxon>
        <taxon>asterids</taxon>
        <taxon>lamiids</taxon>
        <taxon>Solanales</taxon>
        <taxon>Solanaceae</taxon>
        <taxon>Solanoideae</taxon>
        <taxon>Hyoscyameae</taxon>
        <taxon>Anisodus</taxon>
    </lineage>
</organism>
<keyword evidence="1" id="KW-0853">WD repeat</keyword>
<reference evidence="3" key="1">
    <citation type="journal article" date="2023" name="Proc. Natl. Acad. Sci. U.S.A.">
        <title>Genomic and structural basis for evolution of tropane alkaloid biosynthesis.</title>
        <authorList>
            <person name="Wanga Y.-J."/>
            <person name="Taina T."/>
            <person name="Yua J.-Y."/>
            <person name="Lia J."/>
            <person name="Xua B."/>
            <person name="Chenc J."/>
            <person name="D'Auriad J.C."/>
            <person name="Huanga J.-P."/>
            <person name="Huanga S.-X."/>
        </authorList>
    </citation>
    <scope>NUCLEOTIDE SEQUENCE [LARGE SCALE GENOMIC DNA]</scope>
    <source>
        <strain evidence="3">cv. KIB-2019</strain>
    </source>
</reference>
<gene>
    <name evidence="2" type="ORF">K7X08_026441</name>
</gene>
<evidence type="ECO:0000256" key="1">
    <source>
        <dbReference type="PROSITE-ProRule" id="PRU00221"/>
    </source>
</evidence>
<dbReference type="AlphaFoldDB" id="A0A9Q1R462"/>
<dbReference type="Gene3D" id="2.130.10.10">
    <property type="entry name" value="YVTN repeat-like/Quinoprotein amine dehydrogenase"/>
    <property type="match status" value="1"/>
</dbReference>
<evidence type="ECO:0000313" key="2">
    <source>
        <dbReference type="EMBL" id="KAJ8540052.1"/>
    </source>
</evidence>
<dbReference type="PANTHER" id="PTHR44376:SF8">
    <property type="entry name" value="TRANSCRIPTIONAL COREPRESSOR LEUNIG-LIKE"/>
    <property type="match status" value="1"/>
</dbReference>
<dbReference type="PANTHER" id="PTHR44376">
    <property type="entry name" value="TRANSCRIPTIONAL REGULATOR OF FILAMENTOUS GROWTH FLO8"/>
    <property type="match status" value="1"/>
</dbReference>